<dbReference type="InterPro" id="IPR036890">
    <property type="entry name" value="HATPase_C_sf"/>
</dbReference>
<dbReference type="AlphaFoldDB" id="A0A9D7XL91"/>
<sequence length="389" mass="42748">MRPVHSNGTLSSQPRPEISPRHGFTESHSENMLRDSVLIAAALTGTPVALLLRDEIGTWYRDGSGLTREQLADLEPALSQGATHEFRGRLLMEHGLLIIEALPLVDDCHLIIGTLCVLSPEPLALSERQQEGLRLLGEHIQTIVNMDHQKSESRTLPRAPSAASFVPGLVHELGSFIFGISASLDAFQARFAHLEEVEKYGANIRRSLDRMGAFIVELREYGYPQRLSWTTLELEPLLREAIEHNAPLAEKNGIDLGLHIDESLPPIQADREGLKTALTRVVELVLQQEGPGGRVVLNVTCNHPGNRIVISGHLDFSSLKMKNVDPARLFEPFYFRVSGLGRLTLPGARRVFESHGGSLTAGPGLGGTMRISFMLPAELSYPLQVTSQP</sequence>
<keyword evidence="2" id="KW-0418">Kinase</keyword>
<evidence type="ECO:0000256" key="1">
    <source>
        <dbReference type="SAM" id="MobiDB-lite"/>
    </source>
</evidence>
<keyword evidence="2" id="KW-0808">Transferase</keyword>
<dbReference type="Proteomes" id="UP000886657">
    <property type="component" value="Unassembled WGS sequence"/>
</dbReference>
<proteinExistence type="predicted"/>
<dbReference type="EMBL" id="JADKIO010000006">
    <property type="protein sequence ID" value="MBK9796369.1"/>
    <property type="molecule type" value="Genomic_DNA"/>
</dbReference>
<dbReference type="GO" id="GO:0016301">
    <property type="term" value="F:kinase activity"/>
    <property type="evidence" value="ECO:0007669"/>
    <property type="project" value="UniProtKB-KW"/>
</dbReference>
<organism evidence="2 3">
    <name type="scientific">Candidatus Geothrix skivensis</name>
    <dbReference type="NCBI Taxonomy" id="2954439"/>
    <lineage>
        <taxon>Bacteria</taxon>
        <taxon>Pseudomonadati</taxon>
        <taxon>Acidobacteriota</taxon>
        <taxon>Holophagae</taxon>
        <taxon>Holophagales</taxon>
        <taxon>Holophagaceae</taxon>
        <taxon>Geothrix</taxon>
    </lineage>
</organism>
<feature type="region of interest" description="Disordered" evidence="1">
    <location>
        <begin position="1"/>
        <end position="26"/>
    </location>
</feature>
<comment type="caution">
    <text evidence="2">The sequence shown here is derived from an EMBL/GenBank/DDBJ whole genome shotgun (WGS) entry which is preliminary data.</text>
</comment>
<dbReference type="Gene3D" id="3.30.565.10">
    <property type="entry name" value="Histidine kinase-like ATPase, C-terminal domain"/>
    <property type="match status" value="1"/>
</dbReference>
<gene>
    <name evidence="2" type="ORF">IPP58_07705</name>
</gene>
<protein>
    <submittedName>
        <fullName evidence="2">HAMP domain-containing histidine kinase</fullName>
    </submittedName>
</protein>
<evidence type="ECO:0000313" key="2">
    <source>
        <dbReference type="EMBL" id="MBK9796369.1"/>
    </source>
</evidence>
<reference evidence="2" key="1">
    <citation type="submission" date="2020-10" db="EMBL/GenBank/DDBJ databases">
        <title>Connecting structure to function with the recovery of over 1000 high-quality activated sludge metagenome-assembled genomes encoding full-length rRNA genes using long-read sequencing.</title>
        <authorList>
            <person name="Singleton C.M."/>
            <person name="Petriglieri F."/>
            <person name="Kristensen J.M."/>
            <person name="Kirkegaard R.H."/>
            <person name="Michaelsen T.Y."/>
            <person name="Andersen M.H."/>
            <person name="Karst S.M."/>
            <person name="Dueholm M.S."/>
            <person name="Nielsen P.H."/>
            <person name="Albertsen M."/>
        </authorList>
    </citation>
    <scope>NUCLEOTIDE SEQUENCE</scope>
    <source>
        <strain evidence="2">Skiv_18-Q3-R9-52_MAXAC.067</strain>
    </source>
</reference>
<feature type="compositionally biased region" description="Polar residues" evidence="1">
    <location>
        <begin position="1"/>
        <end position="14"/>
    </location>
</feature>
<name>A0A9D7XL91_9BACT</name>
<accession>A0A9D7XL91</accession>
<dbReference type="SUPFAM" id="SSF55874">
    <property type="entry name" value="ATPase domain of HSP90 chaperone/DNA topoisomerase II/histidine kinase"/>
    <property type="match status" value="1"/>
</dbReference>
<evidence type="ECO:0000313" key="3">
    <source>
        <dbReference type="Proteomes" id="UP000886657"/>
    </source>
</evidence>